<keyword evidence="3" id="KW-1185">Reference proteome</keyword>
<name>A0AAD4D496_9FUNG</name>
<feature type="region of interest" description="Disordered" evidence="1">
    <location>
        <begin position="286"/>
        <end position="464"/>
    </location>
</feature>
<evidence type="ECO:0000313" key="2">
    <source>
        <dbReference type="EMBL" id="KAG0265192.1"/>
    </source>
</evidence>
<feature type="region of interest" description="Disordered" evidence="1">
    <location>
        <begin position="228"/>
        <end position="250"/>
    </location>
</feature>
<accession>A0AAD4D496</accession>
<evidence type="ECO:0000256" key="1">
    <source>
        <dbReference type="SAM" id="MobiDB-lite"/>
    </source>
</evidence>
<dbReference type="EMBL" id="JAAAIL010001778">
    <property type="protein sequence ID" value="KAG0265192.1"/>
    <property type="molecule type" value="Genomic_DNA"/>
</dbReference>
<evidence type="ECO:0000313" key="3">
    <source>
        <dbReference type="Proteomes" id="UP001194580"/>
    </source>
</evidence>
<protein>
    <submittedName>
        <fullName evidence="2">Uncharacterized protein</fullName>
    </submittedName>
</protein>
<organism evidence="2 3">
    <name type="scientific">Linnemannia exigua</name>
    <dbReference type="NCBI Taxonomy" id="604196"/>
    <lineage>
        <taxon>Eukaryota</taxon>
        <taxon>Fungi</taxon>
        <taxon>Fungi incertae sedis</taxon>
        <taxon>Mucoromycota</taxon>
        <taxon>Mortierellomycotina</taxon>
        <taxon>Mortierellomycetes</taxon>
        <taxon>Mortierellales</taxon>
        <taxon>Mortierellaceae</taxon>
        <taxon>Linnemannia</taxon>
    </lineage>
</organism>
<proteinExistence type="predicted"/>
<gene>
    <name evidence="2" type="ORF">BGZ95_003398</name>
</gene>
<reference evidence="2" key="1">
    <citation type="journal article" date="2020" name="Fungal Divers.">
        <title>Resolving the Mortierellaceae phylogeny through synthesis of multi-gene phylogenetics and phylogenomics.</title>
        <authorList>
            <person name="Vandepol N."/>
            <person name="Liber J."/>
            <person name="Desiro A."/>
            <person name="Na H."/>
            <person name="Kennedy M."/>
            <person name="Barry K."/>
            <person name="Grigoriev I.V."/>
            <person name="Miller A.N."/>
            <person name="O'Donnell K."/>
            <person name="Stajich J.E."/>
            <person name="Bonito G."/>
        </authorList>
    </citation>
    <scope>NUCLEOTIDE SEQUENCE</scope>
    <source>
        <strain evidence="2">NRRL 28262</strain>
    </source>
</reference>
<feature type="compositionally biased region" description="Acidic residues" evidence="1">
    <location>
        <begin position="303"/>
        <end position="319"/>
    </location>
</feature>
<feature type="compositionally biased region" description="Basic and acidic residues" evidence="1">
    <location>
        <begin position="46"/>
        <end position="55"/>
    </location>
</feature>
<dbReference type="Proteomes" id="UP001194580">
    <property type="component" value="Unassembled WGS sequence"/>
</dbReference>
<feature type="compositionally biased region" description="Basic and acidic residues" evidence="1">
    <location>
        <begin position="329"/>
        <end position="350"/>
    </location>
</feature>
<dbReference type="AlphaFoldDB" id="A0AAD4D496"/>
<feature type="region of interest" description="Disordered" evidence="1">
    <location>
        <begin position="1"/>
        <end position="170"/>
    </location>
</feature>
<feature type="non-terminal residue" evidence="2">
    <location>
        <position position="464"/>
    </location>
</feature>
<sequence length="464" mass="53195">MMNPSALNDRDKVGEGGGGGEVSGWGFEFDVEEMKRSTGSRRKLQNRNEDYHSGDQRSINGQGTDDDTAVESNASFRHHPEVAWEDCPETSNQNNHHQDHHDRQQHHWRQSHQERPSRHVAQRNTNKDRYRQIANNSSSWNSHHQWYSRETGEAESSTRYVENRGDRRADDVEDDVWGLKRTEQWTAPEEGEIAVEKDEVVLDEVTKYWAPSDIHDLLRPNRSQQAFPDKHIRRGGQPYEGDNWGDAPEPSMTYNGEYTNTVLVEQRKQQYWGKRDGEWVLLNQSSGTRMVAPQQKAMNSAESEGDNDNDNNQTSDDESINYSQGYSDFHAEDSASTHSADRLPELERISGEYLGPTPIGPGNQESFSKMSREFPEQFDLDSGFIPEDEWRKPLSQRAKQQGDKESAQARNDQTESWGAETVSWERPASRASRYSDSESVFDISPDVLPDFRTARPGEQTMITR</sequence>
<feature type="compositionally biased region" description="Basic and acidic residues" evidence="1">
    <location>
        <begin position="161"/>
        <end position="170"/>
    </location>
</feature>
<comment type="caution">
    <text evidence="2">The sequence shown here is derived from an EMBL/GenBank/DDBJ whole genome shotgun (WGS) entry which is preliminary data.</text>
</comment>